<dbReference type="PANTHER" id="PTHR31672:SF13">
    <property type="entry name" value="F-BOX PROTEIN CPR30-LIKE"/>
    <property type="match status" value="1"/>
</dbReference>
<evidence type="ECO:0000259" key="1">
    <source>
        <dbReference type="SMART" id="SM00256"/>
    </source>
</evidence>
<accession>A0AAD8JH32</accession>
<sequence length="506" mass="59456">MDFISGSASQNFGLLQEFYQTTLKALEEAKNERLWFKTNLKLCKIWFDMGEYGRMNKELDKSCRKPDGSDDQKKAKMITLNRLESPEELHEMMSTLYRQQSQTLIHYEFFDMIPDAILAEILKRLPVKFLLRCRCVQKSWYHFIKTPMFINLHLNYHHHNTTLNNNPKYLLFRSVDLRKLFYIRSDDEQCQVVHNLQLAQLPDLPGWHATSSGLICSTFPTDKDGYFDGDIYLWNPLIQKCKILPSIPTTISFKVEHYTYKKSRHFARKPTISFKENSVIRRPHWVAVSFGYVSAINDYQVVKILNYSQNGIRSIIICVYSLNTDSWKTKTIQDDILFTYVNDFYYVSINGMSFWQGTRERRRTLLYFDSLNDIVGYISLPQEKSLDEFVSILQFGHYRIHQFGQSLALFVNEYDSDAITMWILKQDSRNNFSWEKKTTVPLKEHIYPEVLGLRNNGELILWKLREPALLSCDAENGKVNDFILVQQPASFTVHPFVDALVFLDSD</sequence>
<dbReference type="SMART" id="SM00256">
    <property type="entry name" value="FBOX"/>
    <property type="match status" value="1"/>
</dbReference>
<evidence type="ECO:0000313" key="2">
    <source>
        <dbReference type="EMBL" id="KAK1404139.1"/>
    </source>
</evidence>
<protein>
    <recommendedName>
        <fullName evidence="1">F-box domain-containing protein</fullName>
    </recommendedName>
</protein>
<dbReference type="NCBIfam" id="TIGR01640">
    <property type="entry name" value="F_box_assoc_1"/>
    <property type="match status" value="1"/>
</dbReference>
<dbReference type="InterPro" id="IPR050796">
    <property type="entry name" value="SCF_F-box_component"/>
</dbReference>
<dbReference type="Gene3D" id="1.20.1280.50">
    <property type="match status" value="1"/>
</dbReference>
<keyword evidence="3" id="KW-1185">Reference proteome</keyword>
<feature type="domain" description="F-box" evidence="1">
    <location>
        <begin position="113"/>
        <end position="153"/>
    </location>
</feature>
<dbReference type="InterPro" id="IPR036047">
    <property type="entry name" value="F-box-like_dom_sf"/>
</dbReference>
<gene>
    <name evidence="2" type="ORF">POM88_003744</name>
</gene>
<dbReference type="Pfam" id="PF00646">
    <property type="entry name" value="F-box"/>
    <property type="match status" value="1"/>
</dbReference>
<dbReference type="Proteomes" id="UP001237642">
    <property type="component" value="Unassembled WGS sequence"/>
</dbReference>
<organism evidence="2 3">
    <name type="scientific">Heracleum sosnowskyi</name>
    <dbReference type="NCBI Taxonomy" id="360622"/>
    <lineage>
        <taxon>Eukaryota</taxon>
        <taxon>Viridiplantae</taxon>
        <taxon>Streptophyta</taxon>
        <taxon>Embryophyta</taxon>
        <taxon>Tracheophyta</taxon>
        <taxon>Spermatophyta</taxon>
        <taxon>Magnoliopsida</taxon>
        <taxon>eudicotyledons</taxon>
        <taxon>Gunneridae</taxon>
        <taxon>Pentapetalae</taxon>
        <taxon>asterids</taxon>
        <taxon>campanulids</taxon>
        <taxon>Apiales</taxon>
        <taxon>Apiaceae</taxon>
        <taxon>Apioideae</taxon>
        <taxon>apioid superclade</taxon>
        <taxon>Tordylieae</taxon>
        <taxon>Tordyliinae</taxon>
        <taxon>Heracleum</taxon>
    </lineage>
</organism>
<name>A0AAD8JH32_9APIA</name>
<reference evidence="2" key="2">
    <citation type="submission" date="2023-05" db="EMBL/GenBank/DDBJ databases">
        <authorList>
            <person name="Schelkunov M.I."/>
        </authorList>
    </citation>
    <scope>NUCLEOTIDE SEQUENCE</scope>
    <source>
        <strain evidence="2">Hsosn_3</strain>
        <tissue evidence="2">Leaf</tissue>
    </source>
</reference>
<dbReference type="InterPro" id="IPR001810">
    <property type="entry name" value="F-box_dom"/>
</dbReference>
<reference evidence="2" key="1">
    <citation type="submission" date="2023-02" db="EMBL/GenBank/DDBJ databases">
        <title>Genome of toxic invasive species Heracleum sosnowskyi carries increased number of genes despite the absence of recent whole-genome duplications.</title>
        <authorList>
            <person name="Schelkunov M."/>
            <person name="Shtratnikova V."/>
            <person name="Makarenko M."/>
            <person name="Klepikova A."/>
            <person name="Omelchenko D."/>
            <person name="Novikova G."/>
            <person name="Obukhova E."/>
            <person name="Bogdanov V."/>
            <person name="Penin A."/>
            <person name="Logacheva M."/>
        </authorList>
    </citation>
    <scope>NUCLEOTIDE SEQUENCE</scope>
    <source>
        <strain evidence="2">Hsosn_3</strain>
        <tissue evidence="2">Leaf</tissue>
    </source>
</reference>
<dbReference type="Pfam" id="PF07734">
    <property type="entry name" value="FBA_1"/>
    <property type="match status" value="1"/>
</dbReference>
<dbReference type="SUPFAM" id="SSF81383">
    <property type="entry name" value="F-box domain"/>
    <property type="match status" value="1"/>
</dbReference>
<dbReference type="InterPro" id="IPR017451">
    <property type="entry name" value="F-box-assoc_interact_dom"/>
</dbReference>
<dbReference type="InterPro" id="IPR006527">
    <property type="entry name" value="F-box-assoc_dom_typ1"/>
</dbReference>
<dbReference type="CDD" id="cd22157">
    <property type="entry name" value="F-box_AtFBW1-like"/>
    <property type="match status" value="1"/>
</dbReference>
<evidence type="ECO:0000313" key="3">
    <source>
        <dbReference type="Proteomes" id="UP001237642"/>
    </source>
</evidence>
<proteinExistence type="predicted"/>
<dbReference type="PANTHER" id="PTHR31672">
    <property type="entry name" value="BNACNNG10540D PROTEIN"/>
    <property type="match status" value="1"/>
</dbReference>
<dbReference type="AlphaFoldDB" id="A0AAD8JH32"/>
<comment type="caution">
    <text evidence="2">The sequence shown here is derived from an EMBL/GenBank/DDBJ whole genome shotgun (WGS) entry which is preliminary data.</text>
</comment>
<dbReference type="EMBL" id="JAUIZM010000001">
    <property type="protein sequence ID" value="KAK1404139.1"/>
    <property type="molecule type" value="Genomic_DNA"/>
</dbReference>